<evidence type="ECO:0000313" key="4">
    <source>
        <dbReference type="Proteomes" id="UP000324748"/>
    </source>
</evidence>
<evidence type="ECO:0000313" key="5">
    <source>
        <dbReference type="Proteomes" id="UP000325313"/>
    </source>
</evidence>
<dbReference type="EMBL" id="VSWC01000118">
    <property type="protein sequence ID" value="KAA1084461.1"/>
    <property type="molecule type" value="Genomic_DNA"/>
</dbReference>
<reference evidence="4 5" key="1">
    <citation type="submission" date="2019-05" db="EMBL/GenBank/DDBJ databases">
        <title>Emergence of the Ug99 lineage of the wheat stem rust pathogen through somatic hybridization.</title>
        <authorList>
            <person name="Li F."/>
            <person name="Upadhyaya N.M."/>
            <person name="Sperschneider J."/>
            <person name="Matny O."/>
            <person name="Nguyen-Phuc H."/>
            <person name="Mago R."/>
            <person name="Raley C."/>
            <person name="Miller M.E."/>
            <person name="Silverstein K.A.T."/>
            <person name="Henningsen E."/>
            <person name="Hirsch C.D."/>
            <person name="Visser B."/>
            <person name="Pretorius Z.A."/>
            <person name="Steffenson B.J."/>
            <person name="Schwessinger B."/>
            <person name="Dodds P.N."/>
            <person name="Figueroa M."/>
        </authorList>
    </citation>
    <scope>NUCLEOTIDE SEQUENCE [LARGE SCALE GENOMIC DNA]</scope>
    <source>
        <strain evidence="2">21-0</strain>
        <strain evidence="3 5">Ug99</strain>
    </source>
</reference>
<dbReference type="AlphaFoldDB" id="A0A5B0S6G3"/>
<dbReference type="EMBL" id="VDEP01000074">
    <property type="protein sequence ID" value="KAA1133005.1"/>
    <property type="molecule type" value="Genomic_DNA"/>
</dbReference>
<evidence type="ECO:0000256" key="1">
    <source>
        <dbReference type="SAM" id="MobiDB-lite"/>
    </source>
</evidence>
<evidence type="ECO:0000313" key="3">
    <source>
        <dbReference type="EMBL" id="KAA1133005.1"/>
    </source>
</evidence>
<name>A0A5B0S6G3_PUCGR</name>
<protein>
    <submittedName>
        <fullName evidence="3">Uncharacterized protein</fullName>
    </submittedName>
</protein>
<comment type="caution">
    <text evidence="3">The sequence shown here is derived from an EMBL/GenBank/DDBJ whole genome shotgun (WGS) entry which is preliminary data.</text>
</comment>
<keyword evidence="4" id="KW-1185">Reference proteome</keyword>
<feature type="compositionally biased region" description="Low complexity" evidence="1">
    <location>
        <begin position="21"/>
        <end position="35"/>
    </location>
</feature>
<dbReference type="Proteomes" id="UP000325313">
    <property type="component" value="Unassembled WGS sequence"/>
</dbReference>
<evidence type="ECO:0000313" key="2">
    <source>
        <dbReference type="EMBL" id="KAA1084461.1"/>
    </source>
</evidence>
<dbReference type="Proteomes" id="UP000324748">
    <property type="component" value="Unassembled WGS sequence"/>
</dbReference>
<sequence>MGNPSKEGTIPHLDNHKATHNNSNILNTLNNNQSSMVIAPPRGGLDSKAPPLS</sequence>
<proteinExistence type="predicted"/>
<accession>A0A5B0S6G3</accession>
<gene>
    <name evidence="2" type="ORF">PGT21_028528</name>
    <name evidence="3" type="ORF">PGTUg99_021431</name>
</gene>
<feature type="region of interest" description="Disordered" evidence="1">
    <location>
        <begin position="1"/>
        <end position="53"/>
    </location>
</feature>
<organism evidence="3 5">
    <name type="scientific">Puccinia graminis f. sp. tritici</name>
    <dbReference type="NCBI Taxonomy" id="56615"/>
    <lineage>
        <taxon>Eukaryota</taxon>
        <taxon>Fungi</taxon>
        <taxon>Dikarya</taxon>
        <taxon>Basidiomycota</taxon>
        <taxon>Pucciniomycotina</taxon>
        <taxon>Pucciniomycetes</taxon>
        <taxon>Pucciniales</taxon>
        <taxon>Pucciniaceae</taxon>
        <taxon>Puccinia</taxon>
    </lineage>
</organism>